<dbReference type="InterPro" id="IPR036388">
    <property type="entry name" value="WH-like_DNA-bd_sf"/>
</dbReference>
<comment type="caution">
    <text evidence="2">The sequence shown here is derived from an EMBL/GenBank/DDBJ whole genome shotgun (WGS) entry which is preliminary data.</text>
</comment>
<reference evidence="2 3" key="1">
    <citation type="submission" date="2015-10" db="EMBL/GenBank/DDBJ databases">
        <title>Mycobacterium gordonae draft genome assembly.</title>
        <authorList>
            <person name="Ustinova V."/>
            <person name="Smirnova T."/>
            <person name="Blagodatskikh K."/>
            <person name="Varlamov D."/>
            <person name="Larionova E."/>
            <person name="Chernousova L."/>
        </authorList>
    </citation>
    <scope>NUCLEOTIDE SEQUENCE [LARGE SCALE GENOMIC DNA]</scope>
    <source>
        <strain evidence="2 3">CTRI 14-8773</strain>
    </source>
</reference>
<dbReference type="InterPro" id="IPR013324">
    <property type="entry name" value="RNA_pol_sigma_r3/r4-like"/>
</dbReference>
<evidence type="ECO:0000256" key="1">
    <source>
        <dbReference type="SAM" id="MobiDB-lite"/>
    </source>
</evidence>
<proteinExistence type="predicted"/>
<dbReference type="SUPFAM" id="SSF88659">
    <property type="entry name" value="Sigma3 and sigma4 domains of RNA polymerase sigma factors"/>
    <property type="match status" value="1"/>
</dbReference>
<evidence type="ECO:0000313" key="3">
    <source>
        <dbReference type="Proteomes" id="UP000051677"/>
    </source>
</evidence>
<protein>
    <submittedName>
        <fullName evidence="2">Uncharacterized protein</fullName>
    </submittedName>
</protein>
<name>A0A0Q2Q8R3_MYCGO</name>
<sequence>MAPDIDASEREPEARRAARARRTALYESVKDPIHHAARRGIHAITACTPNEDDVVEVAYDAFCEFEKKNRDELSSPQGMAYQIAFQRGRDRGRKIIRHREQIDLLCKEPTLQGELEFREVDAQLAQRRDEMARTAIECLAALPADQQSVVTATVMESMSLSDWALREGKSHQAASRQRGRALESLRRCVDRQRRGQQDGKEQK</sequence>
<accession>A0A0Q2Q8R3</accession>
<feature type="compositionally biased region" description="Basic and acidic residues" evidence="1">
    <location>
        <begin position="180"/>
        <end position="203"/>
    </location>
</feature>
<organism evidence="2 3">
    <name type="scientific">Mycobacterium gordonae</name>
    <dbReference type="NCBI Taxonomy" id="1778"/>
    <lineage>
        <taxon>Bacteria</taxon>
        <taxon>Bacillati</taxon>
        <taxon>Actinomycetota</taxon>
        <taxon>Actinomycetes</taxon>
        <taxon>Mycobacteriales</taxon>
        <taxon>Mycobacteriaceae</taxon>
        <taxon>Mycobacterium</taxon>
    </lineage>
</organism>
<gene>
    <name evidence="2" type="ORF">AO501_29110</name>
</gene>
<dbReference type="Proteomes" id="UP000051677">
    <property type="component" value="Unassembled WGS sequence"/>
</dbReference>
<dbReference type="Gene3D" id="1.10.10.10">
    <property type="entry name" value="Winged helix-like DNA-binding domain superfamily/Winged helix DNA-binding domain"/>
    <property type="match status" value="1"/>
</dbReference>
<dbReference type="AlphaFoldDB" id="A0A0Q2Q8R3"/>
<dbReference type="RefSeq" id="WP_055580767.1">
    <property type="nucleotide sequence ID" value="NZ_LKTM01000354.1"/>
</dbReference>
<evidence type="ECO:0000313" key="2">
    <source>
        <dbReference type="EMBL" id="KQH76285.1"/>
    </source>
</evidence>
<feature type="region of interest" description="Disordered" evidence="1">
    <location>
        <begin position="170"/>
        <end position="203"/>
    </location>
</feature>
<dbReference type="EMBL" id="LKTM01000354">
    <property type="protein sequence ID" value="KQH76285.1"/>
    <property type="molecule type" value="Genomic_DNA"/>
</dbReference>